<dbReference type="InterPro" id="IPR052343">
    <property type="entry name" value="Retrotransposon-Effector_Assoc"/>
</dbReference>
<gene>
    <name evidence="1" type="ORF">Dsin_028322</name>
</gene>
<dbReference type="EMBL" id="JANJYJ010000009">
    <property type="protein sequence ID" value="KAK3188761.1"/>
    <property type="molecule type" value="Genomic_DNA"/>
</dbReference>
<name>A0AAD9ZRU2_9ROSI</name>
<reference evidence="1" key="1">
    <citation type="journal article" date="2023" name="Plant J.">
        <title>Genome sequences and population genomics provide insights into the demographic history, inbreeding, and mutation load of two 'living fossil' tree species of Dipteronia.</title>
        <authorList>
            <person name="Feng Y."/>
            <person name="Comes H.P."/>
            <person name="Chen J."/>
            <person name="Zhu S."/>
            <person name="Lu R."/>
            <person name="Zhang X."/>
            <person name="Li P."/>
            <person name="Qiu J."/>
            <person name="Olsen K.M."/>
            <person name="Qiu Y."/>
        </authorList>
    </citation>
    <scope>NUCLEOTIDE SEQUENCE</scope>
    <source>
        <strain evidence="1">NBL</strain>
    </source>
</reference>
<evidence type="ECO:0000313" key="2">
    <source>
        <dbReference type="Proteomes" id="UP001281410"/>
    </source>
</evidence>
<organism evidence="1 2">
    <name type="scientific">Dipteronia sinensis</name>
    <dbReference type="NCBI Taxonomy" id="43782"/>
    <lineage>
        <taxon>Eukaryota</taxon>
        <taxon>Viridiplantae</taxon>
        <taxon>Streptophyta</taxon>
        <taxon>Embryophyta</taxon>
        <taxon>Tracheophyta</taxon>
        <taxon>Spermatophyta</taxon>
        <taxon>Magnoliopsida</taxon>
        <taxon>eudicotyledons</taxon>
        <taxon>Gunneridae</taxon>
        <taxon>Pentapetalae</taxon>
        <taxon>rosids</taxon>
        <taxon>malvids</taxon>
        <taxon>Sapindales</taxon>
        <taxon>Sapindaceae</taxon>
        <taxon>Hippocastanoideae</taxon>
        <taxon>Acereae</taxon>
        <taxon>Dipteronia</taxon>
    </lineage>
</organism>
<sequence length="284" mass="32956">MENKELMLDAINGWKDCQVGGNNIMILKAKVKAAKSTIKKWLLMNKKRDLTIDQLEECLEELDKHAATEGWFENLRKTRVSIMSELWRSIRREEQTWRQKSRVKWLNEGDKNTHFFHLMASDRRRRNFIGNFSFNGVVLSDPQSIRQEVFDFFRKKFVSVSWTGPKVEDLQLKRLSTYESRSLDEACSSEEVWEAIKGCEGNKAPGPNGLNLDFFKANWEAIKGDFMNFIHEFHSKGSIVKEINHTFIALIPKIRNPPSLGDFRPISLVGAVYKVLAKVLANRF</sequence>
<keyword evidence="2" id="KW-1185">Reference proteome</keyword>
<evidence type="ECO:0008006" key="3">
    <source>
        <dbReference type="Google" id="ProtNLM"/>
    </source>
</evidence>
<accession>A0AAD9ZRU2</accession>
<comment type="caution">
    <text evidence="1">The sequence shown here is derived from an EMBL/GenBank/DDBJ whole genome shotgun (WGS) entry which is preliminary data.</text>
</comment>
<dbReference type="PANTHER" id="PTHR46890">
    <property type="entry name" value="NON-LTR RETROLELEMENT REVERSE TRANSCRIPTASE-LIKE PROTEIN-RELATED"/>
    <property type="match status" value="1"/>
</dbReference>
<proteinExistence type="predicted"/>
<dbReference type="AlphaFoldDB" id="A0AAD9ZRU2"/>
<protein>
    <recommendedName>
        <fullName evidence="3">Reverse transcriptase domain-containing protein</fullName>
    </recommendedName>
</protein>
<dbReference type="PANTHER" id="PTHR46890:SF49">
    <property type="entry name" value="RNA-DIRECTED DNA POLYMERASE"/>
    <property type="match status" value="1"/>
</dbReference>
<dbReference type="Proteomes" id="UP001281410">
    <property type="component" value="Unassembled WGS sequence"/>
</dbReference>
<evidence type="ECO:0000313" key="1">
    <source>
        <dbReference type="EMBL" id="KAK3188761.1"/>
    </source>
</evidence>